<feature type="compositionally biased region" description="Basic and acidic residues" evidence="1">
    <location>
        <begin position="68"/>
        <end position="79"/>
    </location>
</feature>
<comment type="caution">
    <text evidence="2">The sequence shown here is derived from an EMBL/GenBank/DDBJ whole genome shotgun (WGS) entry which is preliminary data.</text>
</comment>
<evidence type="ECO:0000313" key="2">
    <source>
        <dbReference type="EMBL" id="KAK9678899.1"/>
    </source>
</evidence>
<accession>A0AAW1HRV9</accession>
<proteinExistence type="predicted"/>
<feature type="compositionally biased region" description="Basic and acidic residues" evidence="1">
    <location>
        <begin position="100"/>
        <end position="110"/>
    </location>
</feature>
<dbReference type="EMBL" id="JASPKY010001172">
    <property type="protein sequence ID" value="KAK9678899.1"/>
    <property type="molecule type" value="Genomic_DNA"/>
</dbReference>
<evidence type="ECO:0000313" key="3">
    <source>
        <dbReference type="Proteomes" id="UP001458880"/>
    </source>
</evidence>
<organism evidence="2 3">
    <name type="scientific">Popillia japonica</name>
    <name type="common">Japanese beetle</name>
    <dbReference type="NCBI Taxonomy" id="7064"/>
    <lineage>
        <taxon>Eukaryota</taxon>
        <taxon>Metazoa</taxon>
        <taxon>Ecdysozoa</taxon>
        <taxon>Arthropoda</taxon>
        <taxon>Hexapoda</taxon>
        <taxon>Insecta</taxon>
        <taxon>Pterygota</taxon>
        <taxon>Neoptera</taxon>
        <taxon>Endopterygota</taxon>
        <taxon>Coleoptera</taxon>
        <taxon>Polyphaga</taxon>
        <taxon>Scarabaeiformia</taxon>
        <taxon>Scarabaeidae</taxon>
        <taxon>Rutelinae</taxon>
        <taxon>Popillia</taxon>
    </lineage>
</organism>
<sequence>MNKCDLKMMEWDWIPKRTGPSRQGPLCLPVARAGFPRRPTDRAKERANCTFSVCSESGACLSQEPGSQEDRPIERKREPTAPSLSVPSPVLACRKSRVPKKTDRSSERESQLHLLCLFRVR</sequence>
<feature type="region of interest" description="Disordered" evidence="1">
    <location>
        <begin position="58"/>
        <end position="110"/>
    </location>
</feature>
<name>A0AAW1HRV9_POPJA</name>
<reference evidence="2 3" key="1">
    <citation type="journal article" date="2024" name="BMC Genomics">
        <title>De novo assembly and annotation of Popillia japonica's genome with initial clues to its potential as an invasive pest.</title>
        <authorList>
            <person name="Cucini C."/>
            <person name="Boschi S."/>
            <person name="Funari R."/>
            <person name="Cardaioli E."/>
            <person name="Iannotti N."/>
            <person name="Marturano G."/>
            <person name="Paoli F."/>
            <person name="Bruttini M."/>
            <person name="Carapelli A."/>
            <person name="Frati F."/>
            <person name="Nardi F."/>
        </authorList>
    </citation>
    <scope>NUCLEOTIDE SEQUENCE [LARGE SCALE GENOMIC DNA]</scope>
    <source>
        <strain evidence="2">DMR45628</strain>
    </source>
</reference>
<dbReference type="AlphaFoldDB" id="A0AAW1HRV9"/>
<protein>
    <submittedName>
        <fullName evidence="2">Uncharacterized protein</fullName>
    </submittedName>
</protein>
<evidence type="ECO:0000256" key="1">
    <source>
        <dbReference type="SAM" id="MobiDB-lite"/>
    </source>
</evidence>
<gene>
    <name evidence="2" type="ORF">QE152_g40448</name>
</gene>
<dbReference type="Proteomes" id="UP001458880">
    <property type="component" value="Unassembled WGS sequence"/>
</dbReference>
<keyword evidence="3" id="KW-1185">Reference proteome</keyword>